<sequence>MDFVMLPVYWMILFILLLVIELLTMGLTTIWFAGGALAGLIANVCGLSFWPQMMAFVAVSFLLLFFTRPFAVKYVNKGHVSTNVDELIGMEGVVLEEIDNLKSTGKVQVRGMEWTARSQDQDKRIEKDKIVEICAIEGVKLIVKEKENN</sequence>
<feature type="transmembrane region" description="Helical" evidence="5">
    <location>
        <begin position="40"/>
        <end position="66"/>
    </location>
</feature>
<gene>
    <name evidence="7" type="ORF">OCV47_14075</name>
</gene>
<evidence type="ECO:0000256" key="5">
    <source>
        <dbReference type="SAM" id="Phobius"/>
    </source>
</evidence>
<evidence type="ECO:0000256" key="4">
    <source>
        <dbReference type="ARBA" id="ARBA00023136"/>
    </source>
</evidence>
<keyword evidence="4 5" id="KW-0472">Membrane</keyword>
<organism evidence="7 8">
    <name type="scientific">Muricoprocola aceti</name>
    <dbReference type="NCBI Taxonomy" id="2981772"/>
    <lineage>
        <taxon>Bacteria</taxon>
        <taxon>Bacillati</taxon>
        <taxon>Bacillota</taxon>
        <taxon>Clostridia</taxon>
        <taxon>Lachnospirales</taxon>
        <taxon>Lachnospiraceae</taxon>
        <taxon>Muricoprocola</taxon>
    </lineage>
</organism>
<protein>
    <submittedName>
        <fullName evidence="7">NfeD family protein</fullName>
    </submittedName>
</protein>
<keyword evidence="8" id="KW-1185">Reference proteome</keyword>
<evidence type="ECO:0000313" key="8">
    <source>
        <dbReference type="Proteomes" id="UP001652338"/>
    </source>
</evidence>
<dbReference type="Gene3D" id="2.40.50.140">
    <property type="entry name" value="Nucleic acid-binding proteins"/>
    <property type="match status" value="1"/>
</dbReference>
<evidence type="ECO:0000259" key="6">
    <source>
        <dbReference type="Pfam" id="PF01957"/>
    </source>
</evidence>
<feature type="domain" description="NfeD-like C-terminal" evidence="6">
    <location>
        <begin position="84"/>
        <end position="144"/>
    </location>
</feature>
<keyword evidence="2 5" id="KW-0812">Transmembrane</keyword>
<dbReference type="InterPro" id="IPR052165">
    <property type="entry name" value="Membrane_assoc_protease"/>
</dbReference>
<evidence type="ECO:0000256" key="1">
    <source>
        <dbReference type="ARBA" id="ARBA00004141"/>
    </source>
</evidence>
<name>A0ABT2SQ64_9FIRM</name>
<feature type="transmembrane region" description="Helical" evidence="5">
    <location>
        <begin position="12"/>
        <end position="34"/>
    </location>
</feature>
<dbReference type="RefSeq" id="WP_262655696.1">
    <property type="nucleotide sequence ID" value="NZ_JAOQKE010000025.1"/>
</dbReference>
<proteinExistence type="predicted"/>
<dbReference type="PANTHER" id="PTHR33507:SF3">
    <property type="entry name" value="INNER MEMBRANE PROTEIN YBBJ"/>
    <property type="match status" value="1"/>
</dbReference>
<dbReference type="InterPro" id="IPR002810">
    <property type="entry name" value="NfeD-like_C"/>
</dbReference>
<evidence type="ECO:0000313" key="7">
    <source>
        <dbReference type="EMBL" id="MCU6726441.1"/>
    </source>
</evidence>
<dbReference type="EMBL" id="JAOQKE010000025">
    <property type="protein sequence ID" value="MCU6726441.1"/>
    <property type="molecule type" value="Genomic_DNA"/>
</dbReference>
<dbReference type="SUPFAM" id="SSF141322">
    <property type="entry name" value="NfeD domain-like"/>
    <property type="match status" value="1"/>
</dbReference>
<keyword evidence="3 5" id="KW-1133">Transmembrane helix</keyword>
<dbReference type="InterPro" id="IPR012340">
    <property type="entry name" value="NA-bd_OB-fold"/>
</dbReference>
<dbReference type="PANTHER" id="PTHR33507">
    <property type="entry name" value="INNER MEMBRANE PROTEIN YBBJ"/>
    <property type="match status" value="1"/>
</dbReference>
<reference evidence="7 8" key="1">
    <citation type="journal article" date="2021" name="ISME Commun">
        <title>Automated analysis of genomic sequences facilitates high-throughput and comprehensive description of bacteria.</title>
        <authorList>
            <person name="Hitch T.C.A."/>
        </authorList>
    </citation>
    <scope>NUCLEOTIDE SEQUENCE [LARGE SCALE GENOMIC DNA]</scope>
    <source>
        <strain evidence="7 8">Sanger_29</strain>
    </source>
</reference>
<dbReference type="Pfam" id="PF01957">
    <property type="entry name" value="NfeD"/>
    <property type="match status" value="1"/>
</dbReference>
<accession>A0ABT2SQ64</accession>
<comment type="subcellular location">
    <subcellularLocation>
        <location evidence="1">Membrane</location>
        <topology evidence="1">Multi-pass membrane protein</topology>
    </subcellularLocation>
</comment>
<evidence type="ECO:0000256" key="2">
    <source>
        <dbReference type="ARBA" id="ARBA00022692"/>
    </source>
</evidence>
<dbReference type="Proteomes" id="UP001652338">
    <property type="component" value="Unassembled WGS sequence"/>
</dbReference>
<evidence type="ECO:0000256" key="3">
    <source>
        <dbReference type="ARBA" id="ARBA00022989"/>
    </source>
</evidence>
<comment type="caution">
    <text evidence="7">The sequence shown here is derived from an EMBL/GenBank/DDBJ whole genome shotgun (WGS) entry which is preliminary data.</text>
</comment>